<dbReference type="Pfam" id="PF12732">
    <property type="entry name" value="YtxH"/>
    <property type="match status" value="1"/>
</dbReference>
<keyword evidence="2" id="KW-1133">Transmembrane helix</keyword>
<protein>
    <recommendedName>
        <fullName evidence="5">Gas vesicle protein</fullName>
    </recommendedName>
</protein>
<keyword evidence="2" id="KW-0812">Transmembrane</keyword>
<evidence type="ECO:0000256" key="2">
    <source>
        <dbReference type="SAM" id="Phobius"/>
    </source>
</evidence>
<keyword evidence="2" id="KW-0472">Membrane</keyword>
<accession>A0A2U3KCN8</accession>
<dbReference type="EMBL" id="OMOF01000091">
    <property type="protein sequence ID" value="SPF37431.1"/>
    <property type="molecule type" value="Genomic_DNA"/>
</dbReference>
<proteinExistence type="predicted"/>
<dbReference type="InterPro" id="IPR024623">
    <property type="entry name" value="YtxH"/>
</dbReference>
<name>A0A2U3KCN8_9FIRM</name>
<feature type="compositionally biased region" description="Polar residues" evidence="1">
    <location>
        <begin position="109"/>
        <end position="120"/>
    </location>
</feature>
<evidence type="ECO:0000313" key="3">
    <source>
        <dbReference type="EMBL" id="SPF37431.1"/>
    </source>
</evidence>
<feature type="region of interest" description="Disordered" evidence="1">
    <location>
        <begin position="97"/>
        <end position="138"/>
    </location>
</feature>
<dbReference type="Proteomes" id="UP000238916">
    <property type="component" value="Unassembled WGS sequence"/>
</dbReference>
<feature type="transmembrane region" description="Helical" evidence="2">
    <location>
        <begin position="15"/>
        <end position="37"/>
    </location>
</feature>
<evidence type="ECO:0000256" key="1">
    <source>
        <dbReference type="SAM" id="MobiDB-lite"/>
    </source>
</evidence>
<gene>
    <name evidence="3" type="ORF">SBF1_1800004</name>
</gene>
<reference evidence="4" key="1">
    <citation type="submission" date="2018-02" db="EMBL/GenBank/DDBJ databases">
        <authorList>
            <person name="Hausmann B."/>
        </authorList>
    </citation>
    <scope>NUCLEOTIDE SEQUENCE [LARGE SCALE GENOMIC DNA]</scope>
    <source>
        <strain evidence="4">Peat soil MAG SbF1</strain>
    </source>
</reference>
<organism evidence="3 4">
    <name type="scientific">Candidatus Desulfosporosinus infrequens</name>
    <dbReference type="NCBI Taxonomy" id="2043169"/>
    <lineage>
        <taxon>Bacteria</taxon>
        <taxon>Bacillati</taxon>
        <taxon>Bacillota</taxon>
        <taxon>Clostridia</taxon>
        <taxon>Eubacteriales</taxon>
        <taxon>Desulfitobacteriaceae</taxon>
        <taxon>Desulfosporosinus</taxon>
    </lineage>
</organism>
<evidence type="ECO:0000313" key="4">
    <source>
        <dbReference type="Proteomes" id="UP000238916"/>
    </source>
</evidence>
<dbReference type="AlphaFoldDB" id="A0A2U3KCN8"/>
<sequence>MLRMHKAHQNKNTDLSTIAVAALVGGLAGAVVGLMLAPKSGKELRRGICKKSDDALIHVEEVTSHQVGTLKQQGTDLVGKGKQLAVDLQSFIQESLKIKKSDHGPVDSVQDTQTEESSPNAPEMDSQVETEIPLQEES</sequence>
<evidence type="ECO:0008006" key="5">
    <source>
        <dbReference type="Google" id="ProtNLM"/>
    </source>
</evidence>